<comment type="function">
    <text evidence="3">Catalyzes a proton abstraction reaction that results in 2,5-elimination of pyruvate from 2-succinyl-5-enolpyruvyl-6-hydroxy-3-cyclohexene-1-carboxylate (SEPHCHC) and the formation of 2-succinyl-6-hydroxy-2,4-cyclohexadiene-1-carboxylate (SHCHC).</text>
</comment>
<dbReference type="STRING" id="86666.SAMN04490247_2629"/>
<feature type="domain" description="AB hydrolase-1" evidence="4">
    <location>
        <begin position="19"/>
        <end position="251"/>
    </location>
</feature>
<dbReference type="AlphaFoldDB" id="A0A1G8VBF8"/>
<dbReference type="SUPFAM" id="SSF53474">
    <property type="entry name" value="alpha/beta-Hydrolases"/>
    <property type="match status" value="1"/>
</dbReference>
<dbReference type="Gene3D" id="3.40.50.1820">
    <property type="entry name" value="alpha/beta hydrolase"/>
    <property type="match status" value="1"/>
</dbReference>
<accession>A0A1G8VBF8</accession>
<dbReference type="EC" id="4.2.99.20" evidence="3"/>
<dbReference type="InterPro" id="IPR000073">
    <property type="entry name" value="AB_hydrolase_1"/>
</dbReference>
<dbReference type="GO" id="GO:0009234">
    <property type="term" value="P:menaquinone biosynthetic process"/>
    <property type="evidence" value="ECO:0007669"/>
    <property type="project" value="UniProtKB-UniRule"/>
</dbReference>
<comment type="pathway">
    <text evidence="3">Quinol/quinone metabolism; menaquinone biosynthesis.</text>
</comment>
<dbReference type="OrthoDB" id="9808398at2"/>
<dbReference type="NCBIfam" id="TIGR03695">
    <property type="entry name" value="menH_SHCHC"/>
    <property type="match status" value="1"/>
</dbReference>
<comment type="similarity">
    <text evidence="3">Belongs to the AB hydrolase superfamily. MenH family.</text>
</comment>
<dbReference type="HAMAP" id="MF_01660">
    <property type="entry name" value="MenH"/>
    <property type="match status" value="1"/>
</dbReference>
<dbReference type="Proteomes" id="UP000199225">
    <property type="component" value="Unassembled WGS sequence"/>
</dbReference>
<dbReference type="InterPro" id="IPR022485">
    <property type="entry name" value="SHCHC_synthase_MenH"/>
</dbReference>
<dbReference type="PANTHER" id="PTHR42916">
    <property type="entry name" value="2-SUCCINYL-5-ENOLPYRUVYL-6-HYDROXY-3-CYCLOHEXENE-1-CARBOXYLATE SYNTHASE"/>
    <property type="match status" value="1"/>
</dbReference>
<protein>
    <recommendedName>
        <fullName evidence="3">Putative 2-succinyl-6-hydroxy-2,4-cyclohexadiene-1-carboxylate synthase</fullName>
        <shortName evidence="3">SHCHC synthase</shortName>
        <ecNumber evidence="3">4.2.99.20</ecNumber>
    </recommendedName>
</protein>
<keyword evidence="2 3" id="KW-0456">Lyase</keyword>
<dbReference type="RefSeq" id="WP_093194326.1">
    <property type="nucleotide sequence ID" value="NZ_FNEV01000008.1"/>
</dbReference>
<evidence type="ECO:0000313" key="5">
    <source>
        <dbReference type="EMBL" id="SDJ63411.1"/>
    </source>
</evidence>
<organism evidence="5 6">
    <name type="scientific">Salimicrobium halophilum</name>
    <dbReference type="NCBI Taxonomy" id="86666"/>
    <lineage>
        <taxon>Bacteria</taxon>
        <taxon>Bacillati</taxon>
        <taxon>Bacillota</taxon>
        <taxon>Bacilli</taxon>
        <taxon>Bacillales</taxon>
        <taxon>Bacillaceae</taxon>
        <taxon>Salimicrobium</taxon>
    </lineage>
</organism>
<evidence type="ECO:0000256" key="1">
    <source>
        <dbReference type="ARBA" id="ARBA00022428"/>
    </source>
</evidence>
<evidence type="ECO:0000259" key="4">
    <source>
        <dbReference type="Pfam" id="PF00561"/>
    </source>
</evidence>
<name>A0A1G8VBF8_9BACI</name>
<dbReference type="EMBL" id="FNEV01000008">
    <property type="protein sequence ID" value="SDJ63411.1"/>
    <property type="molecule type" value="Genomic_DNA"/>
</dbReference>
<comment type="subunit">
    <text evidence="3">Monomer.</text>
</comment>
<comment type="pathway">
    <text evidence="3">Quinol/quinone metabolism; 1,4-dihydroxy-2-naphthoate biosynthesis; 1,4-dihydroxy-2-naphthoate from chorismate: step 3/7.</text>
</comment>
<gene>
    <name evidence="3" type="primary">menH</name>
    <name evidence="5" type="ORF">SAMN04490247_2629</name>
</gene>
<dbReference type="Pfam" id="PF00561">
    <property type="entry name" value="Abhydrolase_1"/>
    <property type="match status" value="1"/>
</dbReference>
<reference evidence="6" key="1">
    <citation type="submission" date="2016-10" db="EMBL/GenBank/DDBJ databases">
        <authorList>
            <person name="Varghese N."/>
            <person name="Submissions S."/>
        </authorList>
    </citation>
    <scope>NUCLEOTIDE SEQUENCE [LARGE SCALE GENOMIC DNA]</scope>
    <source>
        <strain evidence="6">DSM 4771</strain>
    </source>
</reference>
<proteinExistence type="inferred from homology"/>
<evidence type="ECO:0000256" key="2">
    <source>
        <dbReference type="ARBA" id="ARBA00023239"/>
    </source>
</evidence>
<evidence type="ECO:0000313" key="6">
    <source>
        <dbReference type="Proteomes" id="UP000199225"/>
    </source>
</evidence>
<comment type="catalytic activity">
    <reaction evidence="3">
        <text>5-enolpyruvoyl-6-hydroxy-2-succinyl-cyclohex-3-ene-1-carboxylate = (1R,6R)-6-hydroxy-2-succinyl-cyclohexa-2,4-diene-1-carboxylate + pyruvate</text>
        <dbReference type="Rhea" id="RHEA:25597"/>
        <dbReference type="ChEBI" id="CHEBI:15361"/>
        <dbReference type="ChEBI" id="CHEBI:58689"/>
        <dbReference type="ChEBI" id="CHEBI:58818"/>
        <dbReference type="EC" id="4.2.99.20"/>
    </reaction>
</comment>
<dbReference type="GO" id="GO:0070205">
    <property type="term" value="F:2-succinyl-6-hydroxy-2,4-cyclohexadiene-1-carboxylate synthase activity"/>
    <property type="evidence" value="ECO:0007669"/>
    <property type="project" value="UniProtKB-UniRule"/>
</dbReference>
<dbReference type="UniPathway" id="UPA01057">
    <property type="reaction ID" value="UER00900"/>
</dbReference>
<dbReference type="PANTHER" id="PTHR42916:SF1">
    <property type="entry name" value="PROTEIN PHYLLO, CHLOROPLASTIC"/>
    <property type="match status" value="1"/>
</dbReference>
<dbReference type="InterPro" id="IPR029058">
    <property type="entry name" value="AB_hydrolase_fold"/>
</dbReference>
<sequence length="263" mass="29639">MNLTVNDRTYWVEDEGSGPPLLFLHGFTGSTNIWEEVKGHLPGFRMIRVDLPGHGKTGDIGVLSMEEVACDLKAMLQELNIERLSVAGYSMGGRTALFFASMYPDMVDRLILESASPGLRTVEERKERIRKDRNVIDLLENHGIEAFTDKWEELPLFESIKELPASRRHSLRKERLANDGSGLIASLEGMGTGVQPSLWDDLKTLDKPVCLIAGEKDAKYKKLNEEMAEIFPQAQLHLVKNAGHIPHLEKPDIFSEIVRQFMI</sequence>
<dbReference type="UniPathway" id="UPA00079"/>
<evidence type="ECO:0000256" key="3">
    <source>
        <dbReference type="HAMAP-Rule" id="MF_01660"/>
    </source>
</evidence>
<dbReference type="PRINTS" id="PR00111">
    <property type="entry name" value="ABHYDROLASE"/>
</dbReference>
<keyword evidence="6" id="KW-1185">Reference proteome</keyword>
<keyword evidence="1 3" id="KW-0474">Menaquinone biosynthesis</keyword>